<dbReference type="PANTHER" id="PTHR41248">
    <property type="entry name" value="NORD PROTEIN"/>
    <property type="match status" value="1"/>
</dbReference>
<proteinExistence type="predicted"/>
<evidence type="ECO:0000313" key="3">
    <source>
        <dbReference type="Proteomes" id="UP001378242"/>
    </source>
</evidence>
<evidence type="ECO:0000259" key="1">
    <source>
        <dbReference type="Pfam" id="PF11775"/>
    </source>
</evidence>
<dbReference type="InterPro" id="IPR006538">
    <property type="entry name" value="CobT"/>
</dbReference>
<dbReference type="RefSeq" id="WP_341542551.1">
    <property type="nucleotide sequence ID" value="NZ_JBAKAP010000012.1"/>
</dbReference>
<dbReference type="SUPFAM" id="SSF53300">
    <property type="entry name" value="vWA-like"/>
    <property type="match status" value="1"/>
</dbReference>
<dbReference type="Pfam" id="PF11775">
    <property type="entry name" value="CobT_C"/>
    <property type="match status" value="1"/>
</dbReference>
<dbReference type="PANTHER" id="PTHR41248:SF1">
    <property type="entry name" value="NORD PROTEIN"/>
    <property type="match status" value="1"/>
</dbReference>
<dbReference type="Proteomes" id="UP001378242">
    <property type="component" value="Unassembled WGS sequence"/>
</dbReference>
<dbReference type="InterPro" id="IPR025861">
    <property type="entry name" value="CobT_VWA_dom"/>
</dbReference>
<dbReference type="InterPro" id="IPR036465">
    <property type="entry name" value="vWFA_dom_sf"/>
</dbReference>
<keyword evidence="3" id="KW-1185">Reference proteome</keyword>
<organism evidence="2 3">
    <name type="scientific">Cobetia marina</name>
    <name type="common">Deleya marina</name>
    <dbReference type="NCBI Taxonomy" id="28258"/>
    <lineage>
        <taxon>Bacteria</taxon>
        <taxon>Pseudomonadati</taxon>
        <taxon>Pseudomonadota</taxon>
        <taxon>Gammaproteobacteria</taxon>
        <taxon>Oceanospirillales</taxon>
        <taxon>Halomonadaceae</taxon>
        <taxon>Cobetia</taxon>
    </lineage>
</organism>
<gene>
    <name evidence="2" type="ORF">V6243_11995</name>
</gene>
<reference evidence="2 3" key="1">
    <citation type="submission" date="2024-02" db="EMBL/GenBank/DDBJ databases">
        <title>Bacteria isolated from the canopy kelp, Nereocystis luetkeana.</title>
        <authorList>
            <person name="Pfister C.A."/>
            <person name="Younker I.T."/>
            <person name="Light S.H."/>
        </authorList>
    </citation>
    <scope>NUCLEOTIDE SEQUENCE [LARGE SCALE GENOMIC DNA]</scope>
    <source>
        <strain evidence="2 3">TI.5.07</strain>
    </source>
</reference>
<feature type="domain" description="Cobalamin biosynthesis protein CobT VWA" evidence="1">
    <location>
        <begin position="356"/>
        <end position="575"/>
    </location>
</feature>
<protein>
    <submittedName>
        <fullName evidence="2">Cobalamin biosynthesis protein CobT</fullName>
    </submittedName>
</protein>
<accession>A0ABU9GHD8</accession>
<sequence>MSAAQQVRRRQQYLEELAAASLGALSGQAGWAYRGRRLSRHAQTLPLRTPHLRLEEDDCTLDNYRAVSDAIALRLLHTDEALHLAARPALPETRLIYDLLEQLRVEALVDPDMPGVKENLARRFTDWCLAFYHAGLTETSSGILIYSVIQSCWSRLMACAVIHETEDYIETTRASFYQALGADMAGLRRTRFDQAAYQQHALNISLWLEQELAESLEEQDGEEDDDSDASQRFALFLENEDEEASLLEEQAASPLPNHRRGAPEELLPYQVFTTAYDRELEPARRMRAALLDEYRQALDTRLAEQKINVRRLARQLARHFSSPQREGWHFGEEEGIIDGRRLSQVISSPAERRVFQRERWVPEASAQVSFLIDCSGSMKVHGEAVAMLIEILTRALDMAGVPTEVLGFTTGAWNGGRALKDWRRAGKPARPGRLNEVQYLVFKPASLAWRRARRNFGALLKADLYREGVDGEAVQWACSRLADHASSGLTGASANEGARRLLVVISDGSPCDSATNMANDEQYLDSHLKQVVAQQTRSGRQAILGLGVGLDLSAYYPHQLIIDLERTLDNALADEIVHHMALACRYQGM</sequence>
<comment type="caution">
    <text evidence="2">The sequence shown here is derived from an EMBL/GenBank/DDBJ whole genome shotgun (WGS) entry which is preliminary data.</text>
</comment>
<dbReference type="Pfam" id="PF06213">
    <property type="entry name" value="CobT"/>
    <property type="match status" value="1"/>
</dbReference>
<dbReference type="EMBL" id="JBAKAP010000012">
    <property type="protein sequence ID" value="MEL0617548.1"/>
    <property type="molecule type" value="Genomic_DNA"/>
</dbReference>
<evidence type="ECO:0000313" key="2">
    <source>
        <dbReference type="EMBL" id="MEL0617548.1"/>
    </source>
</evidence>
<name>A0ABU9GHD8_COBMA</name>
<dbReference type="InterPro" id="IPR051928">
    <property type="entry name" value="NorD/CobT"/>
</dbReference>
<dbReference type="PIRSF" id="PIRSF031715">
    <property type="entry name" value="Cob_chel_CobT"/>
    <property type="match status" value="1"/>
</dbReference>